<protein>
    <submittedName>
        <fullName evidence="2 4">Uncharacterized protein</fullName>
    </submittedName>
</protein>
<name>A0A090LMZ1_STRRB</name>
<keyword evidence="3" id="KW-1185">Reference proteome</keyword>
<dbReference type="EMBL" id="LN609530">
    <property type="protein sequence ID" value="CEF71111.1"/>
    <property type="molecule type" value="Genomic_DNA"/>
</dbReference>
<feature type="transmembrane region" description="Helical" evidence="1">
    <location>
        <begin position="103"/>
        <end position="120"/>
    </location>
</feature>
<sequence length="124" mass="14282">MKYLISYYILFLFVIILSVTYSMSFDGPVITIEKDEAMPKDILFNQDSIETDIYIKENNINSNKSFIQNNNNNNSSMNSTTLNDQKQNVVDNITPKSATRNSSNFYTSQGIFILILMLLLKKFL</sequence>
<keyword evidence="1" id="KW-1133">Transmembrane helix</keyword>
<dbReference type="WormBase" id="SRAE_X000043800">
    <property type="protein sequence ID" value="SRP08136"/>
    <property type="gene ID" value="WBGene00265997"/>
</dbReference>
<feature type="transmembrane region" description="Helical" evidence="1">
    <location>
        <begin position="7"/>
        <end position="25"/>
    </location>
</feature>
<dbReference type="Proteomes" id="UP000035682">
    <property type="component" value="Unplaced"/>
</dbReference>
<gene>
    <name evidence="2 4 5" type="ORF">SRAE_X000043800</name>
</gene>
<dbReference type="WBParaSite" id="SRAE_X000043800.1">
    <property type="protein sequence ID" value="SRAE_X000043800.1"/>
    <property type="gene ID" value="WBGene00265997"/>
</dbReference>
<dbReference type="RefSeq" id="XP_024510307.1">
    <property type="nucleotide sequence ID" value="XM_024644782.1"/>
</dbReference>
<evidence type="ECO:0000313" key="3">
    <source>
        <dbReference type="Proteomes" id="UP000035682"/>
    </source>
</evidence>
<proteinExistence type="predicted"/>
<dbReference type="GeneID" id="36383491"/>
<dbReference type="CTD" id="36383491"/>
<evidence type="ECO:0000313" key="5">
    <source>
        <dbReference type="WormBase" id="SRAE_X000043800"/>
    </source>
</evidence>
<evidence type="ECO:0000313" key="2">
    <source>
        <dbReference type="EMBL" id="CEF71111.1"/>
    </source>
</evidence>
<keyword evidence="1" id="KW-0472">Membrane</keyword>
<keyword evidence="1" id="KW-0812">Transmembrane</keyword>
<evidence type="ECO:0000313" key="4">
    <source>
        <dbReference type="WBParaSite" id="SRAE_X000043800.1"/>
    </source>
</evidence>
<dbReference type="AlphaFoldDB" id="A0A090LMZ1"/>
<reference evidence="4" key="2">
    <citation type="submission" date="2020-12" db="UniProtKB">
        <authorList>
            <consortium name="WormBaseParasite"/>
        </authorList>
    </citation>
    <scope>IDENTIFICATION</scope>
</reference>
<organism evidence="2">
    <name type="scientific">Strongyloides ratti</name>
    <name type="common">Parasitic roundworm</name>
    <dbReference type="NCBI Taxonomy" id="34506"/>
    <lineage>
        <taxon>Eukaryota</taxon>
        <taxon>Metazoa</taxon>
        <taxon>Ecdysozoa</taxon>
        <taxon>Nematoda</taxon>
        <taxon>Chromadorea</taxon>
        <taxon>Rhabditida</taxon>
        <taxon>Tylenchina</taxon>
        <taxon>Panagrolaimomorpha</taxon>
        <taxon>Strongyloidoidea</taxon>
        <taxon>Strongyloididae</taxon>
        <taxon>Strongyloides</taxon>
    </lineage>
</organism>
<evidence type="ECO:0000256" key="1">
    <source>
        <dbReference type="SAM" id="Phobius"/>
    </source>
</evidence>
<accession>A0A090LMZ1</accession>
<reference evidence="2 3" key="1">
    <citation type="submission" date="2014-09" db="EMBL/GenBank/DDBJ databases">
        <authorList>
            <person name="Martin A.A."/>
        </authorList>
    </citation>
    <scope>NUCLEOTIDE SEQUENCE</scope>
    <source>
        <strain evidence="3">ED321</strain>
        <strain evidence="2">ED321 Heterogonic</strain>
    </source>
</reference>